<keyword evidence="2" id="KW-1185">Reference proteome</keyword>
<sequence length="71" mass="8615">MAQTAKFKQGQVVGIYNYQGSRIIYEVDKIIWTGKTWRYTFLNCKTKQPIFSTYNGRSFSYWQEERWLCAW</sequence>
<comment type="caution">
    <text evidence="1">The sequence shown here is derived from an EMBL/GenBank/DDBJ whole genome shotgun (WGS) entry which is preliminary data.</text>
</comment>
<proteinExistence type="predicted"/>
<protein>
    <submittedName>
        <fullName evidence="1">Uncharacterized protein</fullName>
    </submittedName>
</protein>
<dbReference type="EMBL" id="JBHFNT010000013">
    <property type="protein sequence ID" value="MFB2833073.1"/>
    <property type="molecule type" value="Genomic_DNA"/>
</dbReference>
<organism evidence="1 2">
    <name type="scientific">Floridaenema evergladense BLCC-F167</name>
    <dbReference type="NCBI Taxonomy" id="3153639"/>
    <lineage>
        <taxon>Bacteria</taxon>
        <taxon>Bacillati</taxon>
        <taxon>Cyanobacteriota</taxon>
        <taxon>Cyanophyceae</taxon>
        <taxon>Oscillatoriophycideae</taxon>
        <taxon>Aerosakkonematales</taxon>
        <taxon>Aerosakkonemataceae</taxon>
        <taxon>Floridanema</taxon>
        <taxon>Floridanema evergladense</taxon>
    </lineage>
</organism>
<name>A0ABV4WEJ1_9CYAN</name>
<dbReference type="Proteomes" id="UP001576780">
    <property type="component" value="Unassembled WGS sequence"/>
</dbReference>
<reference evidence="1 2" key="1">
    <citation type="submission" date="2024-09" db="EMBL/GenBank/DDBJ databases">
        <title>Floridaenema gen nov. (Aerosakkonemataceae, Aerosakkonematales ord. nov., Cyanobacteria) from benthic tropical and subtropical fresh waters, with the description of four new species.</title>
        <authorList>
            <person name="Moretto J.A."/>
            <person name="Berthold D.E."/>
            <person name="Lefler F.W."/>
            <person name="Huang I.-S."/>
            <person name="Laughinghouse H. IV."/>
        </authorList>
    </citation>
    <scope>NUCLEOTIDE SEQUENCE [LARGE SCALE GENOMIC DNA]</scope>
    <source>
        <strain evidence="1 2">BLCC-F167</strain>
    </source>
</reference>
<accession>A0ABV4WEJ1</accession>
<evidence type="ECO:0000313" key="1">
    <source>
        <dbReference type="EMBL" id="MFB2833073.1"/>
    </source>
</evidence>
<gene>
    <name evidence="1" type="ORF">ACE1CA_00915</name>
</gene>
<dbReference type="RefSeq" id="WP_413275542.1">
    <property type="nucleotide sequence ID" value="NZ_JBHFNT010000013.1"/>
</dbReference>
<evidence type="ECO:0000313" key="2">
    <source>
        <dbReference type="Proteomes" id="UP001576780"/>
    </source>
</evidence>